<keyword evidence="3" id="KW-1185">Reference proteome</keyword>
<protein>
    <submittedName>
        <fullName evidence="2">Depupylase/deamidase Dop</fullName>
        <ecNumber evidence="2">3.5.1.119</ecNumber>
    </submittedName>
</protein>
<dbReference type="Proteomes" id="UP001589862">
    <property type="component" value="Unassembled WGS sequence"/>
</dbReference>
<dbReference type="RefSeq" id="WP_377457484.1">
    <property type="nucleotide sequence ID" value="NZ_JBHLUB010000001.1"/>
</dbReference>
<gene>
    <name evidence="2" type="primary">dop</name>
    <name evidence="2" type="ORF">ACFFFR_01190</name>
</gene>
<organism evidence="2 3">
    <name type="scientific">Micrococcoides hystricis</name>
    <dbReference type="NCBI Taxonomy" id="1572761"/>
    <lineage>
        <taxon>Bacteria</taxon>
        <taxon>Bacillati</taxon>
        <taxon>Actinomycetota</taxon>
        <taxon>Actinomycetes</taxon>
        <taxon>Micrococcales</taxon>
        <taxon>Micrococcaceae</taxon>
        <taxon>Micrococcoides</taxon>
    </lineage>
</organism>
<sequence>MTSFDPNSVEFQALSVAEQLRIRPLIGLETEYGVHAPANPTANHSVLSMDLVNAYAARMLAEGSAVAGTEWDYGEESPLVDARGWTMPRSAAHPSQLTDEPLGPEQVAAEAIAAERAAGRWEDVPTHQLMNLVLTNGARFYVDHAHPEYSSPETSTYRAAVLYDQAGEIVLRRATEYLAREQGAQIRLYKNNTDNKGVSYGAHENYLVSREVDFDALAAALLPFFTSRQVICGAGRAGVGIGTVEPRFQISQRADFFEEQVGLETTIRRPIVNTRDEPHAWGEKYRRLHVIIGDANLSQYSTWLRVGITDLVLGMISSGWQPSFALLNPVSALQIISHDPTLEATVHCTDRVARTGLQILEYYLQQAQAFWQEQTLPDHRRAEVDEMLQAWQEILTDLSTDIFSTADRLDWVAKYQLIRQVAQRHNVGLDDPKIAMLDLQYTDIDPTRGLYYKLVAAGRMRTLVDAAEIEAAADQPPQDTRAYLRGQAIKHFSHLVAGVSWETLLLRSNTDQRIHRILLSEPFAGSATEAAELFSGNVEDDEFIRRALNFGAGRRKGADR</sequence>
<dbReference type="GO" id="GO:0016787">
    <property type="term" value="F:hydrolase activity"/>
    <property type="evidence" value="ECO:0007669"/>
    <property type="project" value="UniProtKB-KW"/>
</dbReference>
<comment type="caution">
    <text evidence="2">The sequence shown here is derived from an EMBL/GenBank/DDBJ whole genome shotgun (WGS) entry which is preliminary data.</text>
</comment>
<dbReference type="EC" id="3.5.1.119" evidence="2"/>
<dbReference type="NCBIfam" id="TIGR03688">
    <property type="entry name" value="depupylase_Dop"/>
    <property type="match status" value="1"/>
</dbReference>
<proteinExistence type="inferred from homology"/>
<name>A0ABV6P7E8_9MICC</name>
<comment type="similarity">
    <text evidence="1">Belongs to the Pup ligase/Pup deamidase family. Pup deamidase subfamily.</text>
</comment>
<evidence type="ECO:0000313" key="3">
    <source>
        <dbReference type="Proteomes" id="UP001589862"/>
    </source>
</evidence>
<reference evidence="2 3" key="1">
    <citation type="submission" date="2024-09" db="EMBL/GenBank/DDBJ databases">
        <authorList>
            <person name="Sun Q."/>
            <person name="Mori K."/>
        </authorList>
    </citation>
    <scope>NUCLEOTIDE SEQUENCE [LARGE SCALE GENOMIC DNA]</scope>
    <source>
        <strain evidence="2 3">NCAIM B.02604</strain>
    </source>
</reference>
<accession>A0ABV6P7E8</accession>
<dbReference type="InterPro" id="IPR022366">
    <property type="entry name" value="Pup_deamidase"/>
</dbReference>
<dbReference type="PANTHER" id="PTHR42307">
    <property type="entry name" value="PUP DEAMIDASE/DEPUPYLASE"/>
    <property type="match status" value="1"/>
</dbReference>
<dbReference type="PANTHER" id="PTHR42307:SF2">
    <property type="entry name" value="PUP DEAMIDASE_DEPUPYLASE"/>
    <property type="match status" value="1"/>
</dbReference>
<keyword evidence="2" id="KW-0378">Hydrolase</keyword>
<dbReference type="EMBL" id="JBHLUB010000001">
    <property type="protein sequence ID" value="MFC0581003.1"/>
    <property type="molecule type" value="Genomic_DNA"/>
</dbReference>
<dbReference type="Pfam" id="PF03136">
    <property type="entry name" value="Pup_ligase"/>
    <property type="match status" value="1"/>
</dbReference>
<evidence type="ECO:0000256" key="1">
    <source>
        <dbReference type="ARBA" id="ARBA00009114"/>
    </source>
</evidence>
<evidence type="ECO:0000313" key="2">
    <source>
        <dbReference type="EMBL" id="MFC0581003.1"/>
    </source>
</evidence>
<dbReference type="InterPro" id="IPR004347">
    <property type="entry name" value="Pup_ligase/deamidase"/>
</dbReference>